<dbReference type="InterPro" id="IPR000838">
    <property type="entry name" value="RNA_pol_sigma70_ECF_CS"/>
</dbReference>
<sequence length="199" mass="22738">MNNEITREQELTARFQSADPSSAISELFETYADPIYRLAVQLLGDSTMAEDVVQETFISAITHRESFEGRSKISSWLYRIAYNAAMARLRNRPEDPLPEDEPDDETPAPLPHNLVDWDVSPEQLLTDGEAADYLKNAIQALPMKYRVVFFLRDMEDQSTEQTAEVLGLTETAVKVRLHRARLALREKLSDYFSERLIGN</sequence>
<evidence type="ECO:0000256" key="3">
    <source>
        <dbReference type="ARBA" id="ARBA00023082"/>
    </source>
</evidence>
<keyword evidence="5 6" id="KW-0804">Transcription</keyword>
<dbReference type="InterPro" id="IPR036388">
    <property type="entry name" value="WH-like_DNA-bd_sf"/>
</dbReference>
<comment type="caution">
    <text evidence="10">The sequence shown here is derived from an EMBL/GenBank/DDBJ whole genome shotgun (WGS) entry which is preliminary data.</text>
</comment>
<dbReference type="PROSITE" id="PS01063">
    <property type="entry name" value="SIGMA70_ECF"/>
    <property type="match status" value="1"/>
</dbReference>
<evidence type="ECO:0000259" key="9">
    <source>
        <dbReference type="Pfam" id="PF08281"/>
    </source>
</evidence>
<comment type="similarity">
    <text evidence="1 6">Belongs to the sigma-70 factor family. ECF subfamily.</text>
</comment>
<dbReference type="GO" id="GO:0016987">
    <property type="term" value="F:sigma factor activity"/>
    <property type="evidence" value="ECO:0007669"/>
    <property type="project" value="UniProtKB-KW"/>
</dbReference>
<keyword evidence="4 6" id="KW-0238">DNA-binding</keyword>
<dbReference type="Pfam" id="PF04542">
    <property type="entry name" value="Sigma70_r2"/>
    <property type="match status" value="1"/>
</dbReference>
<dbReference type="RefSeq" id="WP_062420146.1">
    <property type="nucleotide sequence ID" value="NZ_BBYA01000001.1"/>
</dbReference>
<dbReference type="Gene3D" id="1.10.1740.10">
    <property type="match status" value="1"/>
</dbReference>
<feature type="domain" description="RNA polymerase sigma-70 region 2" evidence="8">
    <location>
        <begin position="27"/>
        <end position="92"/>
    </location>
</feature>
<evidence type="ECO:0000256" key="1">
    <source>
        <dbReference type="ARBA" id="ARBA00010641"/>
    </source>
</evidence>
<keyword evidence="11" id="KW-1185">Reference proteome</keyword>
<evidence type="ECO:0000313" key="11">
    <source>
        <dbReference type="Proteomes" id="UP000050430"/>
    </source>
</evidence>
<evidence type="ECO:0000256" key="4">
    <source>
        <dbReference type="ARBA" id="ARBA00023125"/>
    </source>
</evidence>
<dbReference type="InterPro" id="IPR039425">
    <property type="entry name" value="RNA_pol_sigma-70-like"/>
</dbReference>
<keyword evidence="2 6" id="KW-0805">Transcription regulation</keyword>
<dbReference type="NCBIfam" id="TIGR02937">
    <property type="entry name" value="sigma70-ECF"/>
    <property type="match status" value="1"/>
</dbReference>
<dbReference type="InterPro" id="IPR007627">
    <property type="entry name" value="RNA_pol_sigma70_r2"/>
</dbReference>
<dbReference type="EMBL" id="LGCK01000010">
    <property type="protein sequence ID" value="KPL71572.1"/>
    <property type="molecule type" value="Genomic_DNA"/>
</dbReference>
<feature type="region of interest" description="Disordered" evidence="7">
    <location>
        <begin position="92"/>
        <end position="112"/>
    </location>
</feature>
<dbReference type="SUPFAM" id="SSF88946">
    <property type="entry name" value="Sigma2 domain of RNA polymerase sigma factors"/>
    <property type="match status" value="1"/>
</dbReference>
<dbReference type="InterPro" id="IPR014284">
    <property type="entry name" value="RNA_pol_sigma-70_dom"/>
</dbReference>
<name>A0A0P6XJR6_9CHLR</name>
<dbReference type="InterPro" id="IPR013249">
    <property type="entry name" value="RNA_pol_sigma70_r4_t2"/>
</dbReference>
<evidence type="ECO:0000313" key="10">
    <source>
        <dbReference type="EMBL" id="KPL71572.1"/>
    </source>
</evidence>
<dbReference type="Proteomes" id="UP000050430">
    <property type="component" value="Unassembled WGS sequence"/>
</dbReference>
<evidence type="ECO:0000256" key="6">
    <source>
        <dbReference type="RuleBase" id="RU000716"/>
    </source>
</evidence>
<feature type="compositionally biased region" description="Acidic residues" evidence="7">
    <location>
        <begin position="96"/>
        <end position="106"/>
    </location>
</feature>
<protein>
    <recommendedName>
        <fullName evidence="6">RNA polymerase sigma factor</fullName>
    </recommendedName>
</protein>
<feature type="domain" description="RNA polymerase sigma factor 70 region 4 type 2" evidence="9">
    <location>
        <begin position="133"/>
        <end position="184"/>
    </location>
</feature>
<organism evidence="10 11">
    <name type="scientific">Leptolinea tardivitalis</name>
    <dbReference type="NCBI Taxonomy" id="229920"/>
    <lineage>
        <taxon>Bacteria</taxon>
        <taxon>Bacillati</taxon>
        <taxon>Chloroflexota</taxon>
        <taxon>Anaerolineae</taxon>
        <taxon>Anaerolineales</taxon>
        <taxon>Anaerolineaceae</taxon>
        <taxon>Leptolinea</taxon>
    </lineage>
</organism>
<evidence type="ECO:0000256" key="5">
    <source>
        <dbReference type="ARBA" id="ARBA00023163"/>
    </source>
</evidence>
<evidence type="ECO:0000259" key="8">
    <source>
        <dbReference type="Pfam" id="PF04542"/>
    </source>
</evidence>
<dbReference type="InterPro" id="IPR013325">
    <property type="entry name" value="RNA_pol_sigma_r2"/>
</dbReference>
<dbReference type="PANTHER" id="PTHR43133">
    <property type="entry name" value="RNA POLYMERASE ECF-TYPE SIGMA FACTO"/>
    <property type="match status" value="1"/>
</dbReference>
<dbReference type="STRING" id="229920.ADM99_08765"/>
<gene>
    <name evidence="10" type="ORF">ADM99_08765</name>
</gene>
<dbReference type="GO" id="GO:0006352">
    <property type="term" value="P:DNA-templated transcription initiation"/>
    <property type="evidence" value="ECO:0007669"/>
    <property type="project" value="InterPro"/>
</dbReference>
<dbReference type="SUPFAM" id="SSF88659">
    <property type="entry name" value="Sigma3 and sigma4 domains of RNA polymerase sigma factors"/>
    <property type="match status" value="1"/>
</dbReference>
<evidence type="ECO:0000256" key="2">
    <source>
        <dbReference type="ARBA" id="ARBA00023015"/>
    </source>
</evidence>
<dbReference type="OrthoDB" id="9780326at2"/>
<dbReference type="InterPro" id="IPR013324">
    <property type="entry name" value="RNA_pol_sigma_r3/r4-like"/>
</dbReference>
<dbReference type="GO" id="GO:0006950">
    <property type="term" value="P:response to stress"/>
    <property type="evidence" value="ECO:0007669"/>
    <property type="project" value="UniProtKB-ARBA"/>
</dbReference>
<dbReference type="Gene3D" id="1.10.10.10">
    <property type="entry name" value="Winged helix-like DNA-binding domain superfamily/Winged helix DNA-binding domain"/>
    <property type="match status" value="1"/>
</dbReference>
<dbReference type="Pfam" id="PF08281">
    <property type="entry name" value="Sigma70_r4_2"/>
    <property type="match status" value="1"/>
</dbReference>
<dbReference type="GO" id="GO:0003677">
    <property type="term" value="F:DNA binding"/>
    <property type="evidence" value="ECO:0007669"/>
    <property type="project" value="UniProtKB-KW"/>
</dbReference>
<accession>A0A0P6XJR6</accession>
<dbReference type="AlphaFoldDB" id="A0A0P6XJR6"/>
<reference evidence="10 11" key="1">
    <citation type="submission" date="2015-07" db="EMBL/GenBank/DDBJ databases">
        <title>Genome sequence of Leptolinea tardivitalis DSM 16556.</title>
        <authorList>
            <person name="Hemp J."/>
            <person name="Ward L.M."/>
            <person name="Pace L.A."/>
            <person name="Fischer W.W."/>
        </authorList>
    </citation>
    <scope>NUCLEOTIDE SEQUENCE [LARGE SCALE GENOMIC DNA]</scope>
    <source>
        <strain evidence="10 11">YMTK-2</strain>
    </source>
</reference>
<dbReference type="PANTHER" id="PTHR43133:SF8">
    <property type="entry name" value="RNA POLYMERASE SIGMA FACTOR HI_1459-RELATED"/>
    <property type="match status" value="1"/>
</dbReference>
<evidence type="ECO:0000256" key="7">
    <source>
        <dbReference type="SAM" id="MobiDB-lite"/>
    </source>
</evidence>
<proteinExistence type="inferred from homology"/>
<keyword evidence="3 6" id="KW-0731">Sigma factor</keyword>
<dbReference type="CDD" id="cd06171">
    <property type="entry name" value="Sigma70_r4"/>
    <property type="match status" value="1"/>
</dbReference>